<evidence type="ECO:0000259" key="1">
    <source>
        <dbReference type="Pfam" id="PF08305"/>
    </source>
</evidence>
<dbReference type="HOGENOM" id="CLU_1136195_0_0_9"/>
<protein>
    <recommendedName>
        <fullName evidence="1">Glycosyl hydrolase family 98 putative carbohydrate-binding module domain-containing protein</fullName>
    </recommendedName>
</protein>
<keyword evidence="3" id="KW-1185">Reference proteome</keyword>
<reference evidence="3" key="1">
    <citation type="submission" date="2007-10" db="EMBL/GenBank/DDBJ databases">
        <title>Complete genome of Alkaliphilus oremlandii OhILAs.</title>
        <authorList>
            <person name="Copeland A."/>
            <person name="Lucas S."/>
            <person name="Lapidus A."/>
            <person name="Barry K."/>
            <person name="Detter J.C."/>
            <person name="Glavina del Rio T."/>
            <person name="Hammon N."/>
            <person name="Israni S."/>
            <person name="Dalin E."/>
            <person name="Tice H."/>
            <person name="Pitluck S."/>
            <person name="Chain P."/>
            <person name="Malfatti S."/>
            <person name="Shin M."/>
            <person name="Vergez L."/>
            <person name="Schmutz J."/>
            <person name="Larimer F."/>
            <person name="Land M."/>
            <person name="Hauser L."/>
            <person name="Kyrpides N."/>
            <person name="Mikhailova N."/>
            <person name="Stolz J.F."/>
            <person name="Dawson A."/>
            <person name="Fisher E."/>
            <person name="Crable B."/>
            <person name="Perera E."/>
            <person name="Lisak J."/>
            <person name="Ranganathan M."/>
            <person name="Basu P."/>
            <person name="Richardson P."/>
        </authorList>
    </citation>
    <scope>NUCLEOTIDE SEQUENCE [LARGE SCALE GENOMIC DNA]</scope>
    <source>
        <strain evidence="3">OhILAs</strain>
    </source>
</reference>
<dbReference type="Pfam" id="PF08305">
    <property type="entry name" value="NPCBM"/>
    <property type="match status" value="1"/>
</dbReference>
<dbReference type="InterPro" id="IPR013222">
    <property type="entry name" value="Glyco_hyd_98_carb-bd"/>
</dbReference>
<dbReference type="InterPro" id="IPR038637">
    <property type="entry name" value="NPCBM_sf"/>
</dbReference>
<evidence type="ECO:0000313" key="2">
    <source>
        <dbReference type="EMBL" id="ABW17789.1"/>
    </source>
</evidence>
<dbReference type="SUPFAM" id="SSF49785">
    <property type="entry name" value="Galactose-binding domain-like"/>
    <property type="match status" value="1"/>
</dbReference>
<dbReference type="AlphaFoldDB" id="A8MKX2"/>
<dbReference type="RefSeq" id="WP_012158104.1">
    <property type="nucleotide sequence ID" value="NC_009922.1"/>
</dbReference>
<gene>
    <name evidence="2" type="ordered locus">Clos_0226</name>
</gene>
<dbReference type="OrthoDB" id="366502at2"/>
<feature type="domain" description="Glycosyl hydrolase family 98 putative carbohydrate-binding module" evidence="1">
    <location>
        <begin position="110"/>
        <end position="226"/>
    </location>
</feature>
<organism evidence="2 3">
    <name type="scientific">Alkaliphilus oremlandii (strain OhILAs)</name>
    <name type="common">Clostridium oremlandii (strain OhILAs)</name>
    <dbReference type="NCBI Taxonomy" id="350688"/>
    <lineage>
        <taxon>Bacteria</taxon>
        <taxon>Bacillati</taxon>
        <taxon>Bacillota</taxon>
        <taxon>Clostridia</taxon>
        <taxon>Peptostreptococcales</taxon>
        <taxon>Natronincolaceae</taxon>
        <taxon>Alkaliphilus</taxon>
    </lineage>
</organism>
<dbReference type="CDD" id="cd14686">
    <property type="entry name" value="bZIP"/>
    <property type="match status" value="1"/>
</dbReference>
<sequence length="244" mass="28266">MKNKIILATVICCMFVSGYLFSGLRMNNNKNINAYASEQIGSDTRTIYREELISEMKKETNSLSLENQYLRAELSQLKKQLKSENKAVEPKFHGYTIYYTLDKRYSSVFRENKWENGNFTVDGHTYMRGIGFDRKENGDRNHYVAKLYNYNGEYSRLTGLIGIDDLAKDLDDAQITFAVYNNDVITKCYNEFYGDTLYKTQFKKSDGLQKIDVNLKGANSIIIEFSVNQKSNLNNFLLLEPQLK</sequence>
<dbReference type="EMBL" id="CP000853">
    <property type="protein sequence ID" value="ABW17789.1"/>
    <property type="molecule type" value="Genomic_DNA"/>
</dbReference>
<name>A8MKX2_ALKOO</name>
<dbReference type="KEGG" id="aoe:Clos_0226"/>
<dbReference type="Gene3D" id="2.60.120.1060">
    <property type="entry name" value="NPCBM/NEW2 domain"/>
    <property type="match status" value="1"/>
</dbReference>
<dbReference type="InterPro" id="IPR008979">
    <property type="entry name" value="Galactose-bd-like_sf"/>
</dbReference>
<accession>A8MKX2</accession>
<evidence type="ECO:0000313" key="3">
    <source>
        <dbReference type="Proteomes" id="UP000000269"/>
    </source>
</evidence>
<proteinExistence type="predicted"/>
<dbReference type="Proteomes" id="UP000000269">
    <property type="component" value="Chromosome"/>
</dbReference>